<dbReference type="GeneID" id="117538156"/>
<keyword evidence="7" id="KW-0131">Cell cycle</keyword>
<feature type="region of interest" description="Disordered" evidence="9">
    <location>
        <begin position="240"/>
        <end position="264"/>
    </location>
</feature>
<evidence type="ECO:0000256" key="5">
    <source>
        <dbReference type="ARBA" id="ARBA00022829"/>
    </source>
</evidence>
<feature type="compositionally biased region" description="Basic and acidic residues" evidence="9">
    <location>
        <begin position="383"/>
        <end position="407"/>
    </location>
</feature>
<dbReference type="Proteomes" id="UP000515161">
    <property type="component" value="Unplaced"/>
</dbReference>
<dbReference type="Pfam" id="PF07557">
    <property type="entry name" value="Shugoshin_C"/>
    <property type="match status" value="1"/>
</dbReference>
<feature type="region of interest" description="Disordered" evidence="9">
    <location>
        <begin position="872"/>
        <end position="913"/>
    </location>
</feature>
<keyword evidence="3" id="KW-0158">Chromosome</keyword>
<evidence type="ECO:0000256" key="2">
    <source>
        <dbReference type="ARBA" id="ARBA00010845"/>
    </source>
</evidence>
<feature type="region of interest" description="Disordered" evidence="9">
    <location>
        <begin position="301"/>
        <end position="320"/>
    </location>
</feature>
<evidence type="ECO:0000256" key="6">
    <source>
        <dbReference type="ARBA" id="ARBA00023054"/>
    </source>
</evidence>
<evidence type="ECO:0000256" key="4">
    <source>
        <dbReference type="ARBA" id="ARBA00022618"/>
    </source>
</evidence>
<accession>A0A6P8T780</accession>
<dbReference type="GO" id="GO:0005634">
    <property type="term" value="C:nucleus"/>
    <property type="evidence" value="ECO:0007669"/>
    <property type="project" value="InterPro"/>
</dbReference>
<dbReference type="PANTHER" id="PTHR21577">
    <property type="entry name" value="SHUGOSHIN"/>
    <property type="match status" value="1"/>
</dbReference>
<dbReference type="RefSeq" id="XP_034059594.1">
    <property type="nucleotide sequence ID" value="XM_034203703.1"/>
</dbReference>
<dbReference type="GO" id="GO:0051301">
    <property type="term" value="P:cell division"/>
    <property type="evidence" value="ECO:0007669"/>
    <property type="project" value="UniProtKB-KW"/>
</dbReference>
<feature type="region of interest" description="Disordered" evidence="9">
    <location>
        <begin position="1154"/>
        <end position="1176"/>
    </location>
</feature>
<feature type="region of interest" description="Disordered" evidence="9">
    <location>
        <begin position="331"/>
        <end position="352"/>
    </location>
</feature>
<dbReference type="AlphaFoldDB" id="A0A6P8T780"/>
<keyword evidence="11" id="KW-1185">Reference proteome</keyword>
<keyword evidence="5" id="KW-0159">Chromosome partition</keyword>
<dbReference type="GO" id="GO:0045132">
    <property type="term" value="P:meiotic chromosome segregation"/>
    <property type="evidence" value="ECO:0007669"/>
    <property type="project" value="InterPro"/>
</dbReference>
<feature type="compositionally biased region" description="Basic residues" evidence="9">
    <location>
        <begin position="660"/>
        <end position="677"/>
    </location>
</feature>
<comment type="subcellular location">
    <subcellularLocation>
        <location evidence="1">Chromosome</location>
        <location evidence="1">Centromere</location>
    </subcellularLocation>
</comment>
<feature type="region of interest" description="Disordered" evidence="9">
    <location>
        <begin position="366"/>
        <end position="416"/>
    </location>
</feature>
<feature type="compositionally biased region" description="Basic residues" evidence="9">
    <location>
        <begin position="1155"/>
        <end position="1165"/>
    </location>
</feature>
<evidence type="ECO:0000313" key="12">
    <source>
        <dbReference type="RefSeq" id="XP_034059594.1"/>
    </source>
</evidence>
<evidence type="ECO:0000259" key="10">
    <source>
        <dbReference type="Pfam" id="PF07557"/>
    </source>
</evidence>
<dbReference type="OrthoDB" id="5990092at2759"/>
<feature type="compositionally biased region" description="Basic residues" evidence="9">
    <location>
        <begin position="881"/>
        <end position="898"/>
    </location>
</feature>
<feature type="domain" description="Shugoshin C-terminal" evidence="10">
    <location>
        <begin position="1115"/>
        <end position="1136"/>
    </location>
</feature>
<name>A0A6P8T780_GYMAC</name>
<evidence type="ECO:0000256" key="9">
    <source>
        <dbReference type="SAM" id="MobiDB-lite"/>
    </source>
</evidence>
<dbReference type="InterPro" id="IPR011515">
    <property type="entry name" value="Shugoshin_C"/>
</dbReference>
<feature type="region of interest" description="Disordered" evidence="9">
    <location>
        <begin position="1103"/>
        <end position="1122"/>
    </location>
</feature>
<comment type="similarity">
    <text evidence="2">Belongs to the shugoshin family.</text>
</comment>
<dbReference type="KEGG" id="gacu:117538156"/>
<evidence type="ECO:0000313" key="11">
    <source>
        <dbReference type="Proteomes" id="UP000515161"/>
    </source>
</evidence>
<keyword evidence="6" id="KW-0175">Coiled coil</keyword>
<feature type="region of interest" description="Disordered" evidence="9">
    <location>
        <begin position="651"/>
        <end position="691"/>
    </location>
</feature>
<dbReference type="InterPro" id="IPR038889">
    <property type="entry name" value="Shugoshin1/2"/>
</dbReference>
<dbReference type="GO" id="GO:0000776">
    <property type="term" value="C:kinetochore"/>
    <property type="evidence" value="ECO:0007669"/>
    <property type="project" value="TreeGrafter"/>
</dbReference>
<evidence type="ECO:0000256" key="7">
    <source>
        <dbReference type="ARBA" id="ARBA00023306"/>
    </source>
</evidence>
<evidence type="ECO:0000256" key="1">
    <source>
        <dbReference type="ARBA" id="ARBA00004584"/>
    </source>
</evidence>
<reference evidence="12" key="1">
    <citation type="submission" date="2025-08" db="UniProtKB">
        <authorList>
            <consortium name="RefSeq"/>
        </authorList>
    </citation>
    <scope>IDENTIFICATION</scope>
</reference>
<feature type="region of interest" description="Disordered" evidence="9">
    <location>
        <begin position="599"/>
        <end position="620"/>
    </location>
</feature>
<feature type="compositionally biased region" description="Basic and acidic residues" evidence="9">
    <location>
        <begin position="824"/>
        <end position="833"/>
    </location>
</feature>
<sequence>MLPMRTMASLKPSKLTSATVTASKIKHKILNTSSFFKISLKTNNKALAVALEVQKERSRELEMDIVHYQKQVEALCFELATKKYKQRKLLLILDTLRSNTLEHLDMVDELFSDGDKVAEDNKTLSCGINNENLLVESPTDEQPPQPEMAQPMLCPFQKEPADLPEKKPISNVANILNRPRKSTDAFNDIRDPEKRRSSLLVQIPQRGKSHPSSSLWEEVESLSIMFSQPGIDMKSIPCLQKTQPPSAVSTCEKPNPSLPDDVPLEQDSKQEKTVLLNTSMEITVSDSAEIVVVETKAKRKARSVKPKAKKDKEQAFVSSVAENPQVKISADLKRSEVQSSPTGTLLQTEGPALHDVIEPDNIELPLPKTLGGSGNTSRIPRLNKFEPGNHKKMVKDKQKSRDHESKTDSNGIGVSDLDDYFTDPDFENSKACKSVPEKETAEIERRSRVTCRTSRVKSRSGSSANRKTFVAFPLLPCESESESNQSTLQQAHIEVEEEERHGKYEACNEQEPPEQFPFCADEVTQSEFSEPQCKIRRITQRVKCRGTFVVSVARESIFSIGVSPEVSALEQDLMPSTETSTCGTEEPATVMDAGVDLNNSESNQHREEDLIKETPSSCKHPWRATMDREALQEDFSCNDDLEVLALDQERTSASEVQISKKARREGKSKSTKKKVQREKRVDNLSKRKKKDKRISFQNEVCYLEDGGDASHHRGVEEEEERHGKYEACNEQEPPEQFPFCADEVTQSEFSEPQCKIKRITQRVKCRGTFVVSVARESIFSIGVSPEVSALEQDLMPSTETSTCGTEEPATVMDAGVDLNNSESNQHREGDLIKETPSSCKHPWRATMDREALQEDFSCNDDLEVLALDQERTSASEVQISKKARREGKSKSTKKKVQREKRVDNLSKRKKKDKRISFQNEVCYLEDGGDASHHRGDGVPERNEEQLDDLQMADLHSHINESDDSFGDLFDSKPSESKFGMARNPKWCRRTSTAAHTSTGGRKPQETMIVYRRKTQDIVTLKNKRTTHVLNNLDTREEAVRQDVGNLLMDEMPPWMDVNVLDDTEIDSLLATPRRKTSVRAAKESPAVTAKPSLAGGVLTSLTNTIATPEHENGGRSRRGKGVVNYKEPTINGKIRRGDKFTDCKFLSSPVFKEEKKKKKKKKTTKPKLEKSVLLVD</sequence>
<dbReference type="GO" id="GO:0051177">
    <property type="term" value="P:meiotic sister chromatid cohesion"/>
    <property type="evidence" value="ECO:0007669"/>
    <property type="project" value="TreeGrafter"/>
</dbReference>
<keyword evidence="4" id="KW-0132">Cell division</keyword>
<gene>
    <name evidence="12" type="primary">si:dkey-57a22.11</name>
</gene>
<keyword evidence="8" id="KW-0137">Centromere</keyword>
<feature type="region of interest" description="Disordered" evidence="9">
    <location>
        <begin position="819"/>
        <end position="842"/>
    </location>
</feature>
<feature type="compositionally biased region" description="Basic and acidic residues" evidence="9">
    <location>
        <begin position="603"/>
        <end position="612"/>
    </location>
</feature>
<protein>
    <submittedName>
        <fullName evidence="12">Uncharacterized protein si:dkey-57a22.11 isoform X1</fullName>
    </submittedName>
</protein>
<proteinExistence type="inferred from homology"/>
<evidence type="ECO:0000256" key="3">
    <source>
        <dbReference type="ARBA" id="ARBA00022454"/>
    </source>
</evidence>
<dbReference type="InParanoid" id="A0A6P8T780"/>
<evidence type="ECO:0000256" key="8">
    <source>
        <dbReference type="ARBA" id="ARBA00023328"/>
    </source>
</evidence>
<dbReference type="PANTHER" id="PTHR21577:SF3">
    <property type="entry name" value="SHUGOSHIN 1-RELATED"/>
    <property type="match status" value="1"/>
</dbReference>
<feature type="compositionally biased region" description="Polar residues" evidence="9">
    <location>
        <begin position="337"/>
        <end position="347"/>
    </location>
</feature>
<feature type="compositionally biased region" description="Polar residues" evidence="9">
    <location>
        <begin position="240"/>
        <end position="249"/>
    </location>
</feature>
<organism evidence="11 12">
    <name type="scientific">Gymnodraco acuticeps</name>
    <name type="common">Antarctic dragonfish</name>
    <dbReference type="NCBI Taxonomy" id="8218"/>
    <lineage>
        <taxon>Eukaryota</taxon>
        <taxon>Metazoa</taxon>
        <taxon>Chordata</taxon>
        <taxon>Craniata</taxon>
        <taxon>Vertebrata</taxon>
        <taxon>Euteleostomi</taxon>
        <taxon>Actinopterygii</taxon>
        <taxon>Neopterygii</taxon>
        <taxon>Teleostei</taxon>
        <taxon>Neoteleostei</taxon>
        <taxon>Acanthomorphata</taxon>
        <taxon>Eupercaria</taxon>
        <taxon>Perciformes</taxon>
        <taxon>Notothenioidei</taxon>
        <taxon>Bathydraconidae</taxon>
        <taxon>Gymnodraco</taxon>
    </lineage>
</organism>